<dbReference type="Pfam" id="PF21634">
    <property type="entry name" value="MOV-10_beta-barrel"/>
    <property type="match status" value="1"/>
</dbReference>
<dbReference type="OrthoDB" id="6513042at2759"/>
<evidence type="ECO:0000259" key="3">
    <source>
        <dbReference type="Pfam" id="PF21634"/>
    </source>
</evidence>
<dbReference type="GO" id="GO:0004386">
    <property type="term" value="F:helicase activity"/>
    <property type="evidence" value="ECO:0007669"/>
    <property type="project" value="UniProtKB-KW"/>
</dbReference>
<dbReference type="AlphaFoldDB" id="A0A9W7J290"/>
<evidence type="ECO:0000313" key="5">
    <source>
        <dbReference type="Proteomes" id="UP001165190"/>
    </source>
</evidence>
<comment type="caution">
    <text evidence="4">The sequence shown here is derived from an EMBL/GenBank/DDBJ whole genome shotgun (WGS) entry which is preliminary data.</text>
</comment>
<evidence type="ECO:0000256" key="2">
    <source>
        <dbReference type="ARBA" id="ARBA00022490"/>
    </source>
</evidence>
<dbReference type="Proteomes" id="UP001165190">
    <property type="component" value="Unassembled WGS sequence"/>
</dbReference>
<comment type="subcellular location">
    <subcellularLocation>
        <location evidence="1">Cytoplasm</location>
    </subcellularLocation>
</comment>
<accession>A0A9W7J290</accession>
<dbReference type="PANTHER" id="PTHR45418">
    <property type="entry name" value="CANCER/TESTIS ANTIGEN 55"/>
    <property type="match status" value="1"/>
</dbReference>
<keyword evidence="2" id="KW-0963">Cytoplasm</keyword>
<sequence length="434" mass="49241">MRGLHIEDLIKRDIVPEVLKKPLSSSTYKDYFASLLYAEDYYIEKWSIFELENVTLQLHPASIYLKAGGNKHSKANNKMDDKTFVVFKMDSLSKTRWPFLLSRDFVFAKRLGKEIEPFQGVIYRVQKSTTVLVEFGDEFHSQHDSTCRYNIRFSFNRVCLKRAHQAIAAVSDSLIGKFLFPVSISQHPMRTSECLDLYNRNLDRDEKSTVHRILNVRGPPPFLVKGPLCATFNGNSESFLKQLSRTGLVVKEAVLQIYRRHPQSKILVCAPINSTCDVLTRSLKMEIPASDIFRANAAFREIEGVPIDILSSCLYKREAECFSCPSLHELKEFRVIFSTFTSSYRLYNAGIPAGHFSHIFMVDASSATEPETMVALANLADESTNLIVTGAPGNSSSTVRADIARQKGLRISYFERLCEFSLYKNGDSMFVAQL</sequence>
<dbReference type="GO" id="GO:0016787">
    <property type="term" value="F:hydrolase activity"/>
    <property type="evidence" value="ECO:0007669"/>
    <property type="project" value="UniProtKB-KW"/>
</dbReference>
<dbReference type="InterPro" id="IPR049080">
    <property type="entry name" value="MOV-10-like_beta-barrel"/>
</dbReference>
<evidence type="ECO:0000313" key="4">
    <source>
        <dbReference type="EMBL" id="GMJ05554.1"/>
    </source>
</evidence>
<keyword evidence="5" id="KW-1185">Reference proteome</keyword>
<dbReference type="Gene3D" id="3.40.50.300">
    <property type="entry name" value="P-loop containing nucleotide triphosphate hydrolases"/>
    <property type="match status" value="1"/>
</dbReference>
<proteinExistence type="predicted"/>
<name>A0A9W7J290_HIBTR</name>
<reference evidence="4" key="1">
    <citation type="submission" date="2023-05" db="EMBL/GenBank/DDBJ databases">
        <title>Genome and transcriptome analyses reveal genes involved in the formation of fine ridges on petal epidermal cells in Hibiscus trionum.</title>
        <authorList>
            <person name="Koshimizu S."/>
            <person name="Masuda S."/>
            <person name="Ishii T."/>
            <person name="Shirasu K."/>
            <person name="Hoshino A."/>
            <person name="Arita M."/>
        </authorList>
    </citation>
    <scope>NUCLEOTIDE SEQUENCE</scope>
    <source>
        <strain evidence="4">Hamamatsu line</strain>
    </source>
</reference>
<dbReference type="GO" id="GO:0005737">
    <property type="term" value="C:cytoplasm"/>
    <property type="evidence" value="ECO:0007669"/>
    <property type="project" value="UniProtKB-SubCell"/>
</dbReference>
<feature type="domain" description="Helicase MOV-10-like beta-barrel" evidence="3">
    <location>
        <begin position="79"/>
        <end position="153"/>
    </location>
</feature>
<gene>
    <name evidence="4" type="ORF">HRI_004224600</name>
</gene>
<dbReference type="PANTHER" id="PTHR45418:SF5">
    <property type="entry name" value="BRCA2-INTERACTING PROTEIN-LIKE-RELATED"/>
    <property type="match status" value="1"/>
</dbReference>
<evidence type="ECO:0000256" key="1">
    <source>
        <dbReference type="ARBA" id="ARBA00004496"/>
    </source>
</evidence>
<dbReference type="EMBL" id="BSYR01000044">
    <property type="protein sequence ID" value="GMJ05554.1"/>
    <property type="molecule type" value="Genomic_DNA"/>
</dbReference>
<dbReference type="InterPro" id="IPR027417">
    <property type="entry name" value="P-loop_NTPase"/>
</dbReference>
<protein>
    <submittedName>
        <fullName evidence="4">SILENCING DEFECTIVE</fullName>
    </submittedName>
</protein>
<organism evidence="4 5">
    <name type="scientific">Hibiscus trionum</name>
    <name type="common">Flower of an hour</name>
    <dbReference type="NCBI Taxonomy" id="183268"/>
    <lineage>
        <taxon>Eukaryota</taxon>
        <taxon>Viridiplantae</taxon>
        <taxon>Streptophyta</taxon>
        <taxon>Embryophyta</taxon>
        <taxon>Tracheophyta</taxon>
        <taxon>Spermatophyta</taxon>
        <taxon>Magnoliopsida</taxon>
        <taxon>eudicotyledons</taxon>
        <taxon>Gunneridae</taxon>
        <taxon>Pentapetalae</taxon>
        <taxon>rosids</taxon>
        <taxon>malvids</taxon>
        <taxon>Malvales</taxon>
        <taxon>Malvaceae</taxon>
        <taxon>Malvoideae</taxon>
        <taxon>Hibiscus</taxon>
    </lineage>
</organism>
<dbReference type="GO" id="GO:0005524">
    <property type="term" value="F:ATP binding"/>
    <property type="evidence" value="ECO:0007669"/>
    <property type="project" value="UniProtKB-KW"/>
</dbReference>